<dbReference type="Pfam" id="PF00550">
    <property type="entry name" value="PP-binding"/>
    <property type="match status" value="1"/>
</dbReference>
<feature type="domain" description="Carrier" evidence="1">
    <location>
        <begin position="2"/>
        <end position="87"/>
    </location>
</feature>
<organism evidence="2">
    <name type="scientific">uncultured Desulfovibrio sp</name>
    <dbReference type="NCBI Taxonomy" id="167968"/>
    <lineage>
        <taxon>Bacteria</taxon>
        <taxon>Pseudomonadati</taxon>
        <taxon>Thermodesulfobacteriota</taxon>
        <taxon>Desulfovibrionia</taxon>
        <taxon>Desulfovibrionales</taxon>
        <taxon>Desulfovibrionaceae</taxon>
        <taxon>Desulfovibrio</taxon>
        <taxon>environmental samples</taxon>
    </lineage>
</organism>
<dbReference type="AlphaFoldDB" id="A0A212KL90"/>
<evidence type="ECO:0000259" key="1">
    <source>
        <dbReference type="PROSITE" id="PS50075"/>
    </source>
</evidence>
<accession>A0A212KL90</accession>
<name>A0A212KL90_9BACT</name>
<evidence type="ECO:0000313" key="2">
    <source>
        <dbReference type="EMBL" id="SBW12365.1"/>
    </source>
</evidence>
<proteinExistence type="predicted"/>
<dbReference type="PROSITE" id="PS50075">
    <property type="entry name" value="CARRIER"/>
    <property type="match status" value="1"/>
</dbReference>
<dbReference type="RefSeq" id="WP_371740758.1">
    <property type="nucleotide sequence ID" value="NZ_CABUEN010000002.1"/>
</dbReference>
<gene>
    <name evidence="2" type="ORF">KM92DES2_20460</name>
</gene>
<sequence>MMTKNEMESALKAAIIDGLRLEDVTVEDIDSSAPLFGDSGLMLDSLDAVELVVVVEKHFGVAIADAEEARKAFTSVSGLADFICARKAQA</sequence>
<dbReference type="EMBL" id="FLUP01000002">
    <property type="protein sequence ID" value="SBW12365.1"/>
    <property type="molecule type" value="Genomic_DNA"/>
</dbReference>
<protein>
    <submittedName>
        <fullName evidence="2">Acyl-carrier protein</fullName>
    </submittedName>
</protein>
<dbReference type="SUPFAM" id="SSF47336">
    <property type="entry name" value="ACP-like"/>
    <property type="match status" value="1"/>
</dbReference>
<dbReference type="InterPro" id="IPR036736">
    <property type="entry name" value="ACP-like_sf"/>
</dbReference>
<reference evidence="2" key="1">
    <citation type="submission" date="2016-04" db="EMBL/GenBank/DDBJ databases">
        <authorList>
            <person name="Evans L.H."/>
            <person name="Alamgir A."/>
            <person name="Owens N."/>
            <person name="Weber N.D."/>
            <person name="Virtaneva K."/>
            <person name="Barbian K."/>
            <person name="Babar A."/>
            <person name="Rosenke K."/>
        </authorList>
    </citation>
    <scope>NUCLEOTIDE SEQUENCE</scope>
    <source>
        <strain evidence="2">92-2</strain>
    </source>
</reference>
<dbReference type="Gene3D" id="1.10.1200.10">
    <property type="entry name" value="ACP-like"/>
    <property type="match status" value="1"/>
</dbReference>
<dbReference type="InterPro" id="IPR009081">
    <property type="entry name" value="PP-bd_ACP"/>
</dbReference>